<sequence>MTQCAAAGKINASVGGSKTYHYKPISTDDLALAVQTALTNFGDVKGQNYLVNGEHEHTLNEILHLLESAVGKGTGQTSLSKSFLRLNLSDFVEEFFTGITHDKNFRNFAEYFDTHKPNLLEGSTDFFQKHGLKHTKDLSDSYKGVNIHEEDLVFPIFSNYKMTSLD</sequence>
<protein>
    <submittedName>
        <fullName evidence="1">Uncharacterized protein</fullName>
    </submittedName>
</protein>
<evidence type="ECO:0000313" key="1">
    <source>
        <dbReference type="EMBL" id="CDW81027.1"/>
    </source>
</evidence>
<keyword evidence="2" id="KW-1185">Reference proteome</keyword>
<proteinExistence type="predicted"/>
<dbReference type="InParanoid" id="A0A078AHP8"/>
<gene>
    <name evidence="1" type="primary">Contig290.g333</name>
    <name evidence="1" type="ORF">STYLEM_10033</name>
</gene>
<name>A0A078AHP8_STYLE</name>
<dbReference type="InterPro" id="IPR036291">
    <property type="entry name" value="NAD(P)-bd_dom_sf"/>
</dbReference>
<dbReference type="EMBL" id="CCKQ01009538">
    <property type="protein sequence ID" value="CDW81027.1"/>
    <property type="molecule type" value="Genomic_DNA"/>
</dbReference>
<dbReference type="AlphaFoldDB" id="A0A078AHP8"/>
<reference evidence="1 2" key="1">
    <citation type="submission" date="2014-06" db="EMBL/GenBank/DDBJ databases">
        <authorList>
            <person name="Swart Estienne"/>
        </authorList>
    </citation>
    <scope>NUCLEOTIDE SEQUENCE [LARGE SCALE GENOMIC DNA]</scope>
    <source>
        <strain evidence="1 2">130c</strain>
    </source>
</reference>
<evidence type="ECO:0000313" key="2">
    <source>
        <dbReference type="Proteomes" id="UP000039865"/>
    </source>
</evidence>
<dbReference type="Gene3D" id="3.40.50.720">
    <property type="entry name" value="NAD(P)-binding Rossmann-like Domain"/>
    <property type="match status" value="1"/>
</dbReference>
<dbReference type="Proteomes" id="UP000039865">
    <property type="component" value="Unassembled WGS sequence"/>
</dbReference>
<dbReference type="SUPFAM" id="SSF51735">
    <property type="entry name" value="NAD(P)-binding Rossmann-fold domains"/>
    <property type="match status" value="1"/>
</dbReference>
<organism evidence="1 2">
    <name type="scientific">Stylonychia lemnae</name>
    <name type="common">Ciliate</name>
    <dbReference type="NCBI Taxonomy" id="5949"/>
    <lineage>
        <taxon>Eukaryota</taxon>
        <taxon>Sar</taxon>
        <taxon>Alveolata</taxon>
        <taxon>Ciliophora</taxon>
        <taxon>Intramacronucleata</taxon>
        <taxon>Spirotrichea</taxon>
        <taxon>Stichotrichia</taxon>
        <taxon>Sporadotrichida</taxon>
        <taxon>Oxytrichidae</taxon>
        <taxon>Stylonychinae</taxon>
        <taxon>Stylonychia</taxon>
    </lineage>
</organism>
<accession>A0A078AHP8</accession>